<protein>
    <recommendedName>
        <fullName evidence="3">Transposase (putative) gypsy type domain-containing protein</fullName>
    </recommendedName>
</protein>
<feature type="coiled-coil region" evidence="1">
    <location>
        <begin position="509"/>
        <end position="557"/>
    </location>
</feature>
<dbReference type="InterPro" id="IPR007321">
    <property type="entry name" value="Transposase_28"/>
</dbReference>
<feature type="domain" description="Transposase (putative) gypsy type" evidence="3">
    <location>
        <begin position="54"/>
        <end position="120"/>
    </location>
</feature>
<evidence type="ECO:0000256" key="2">
    <source>
        <dbReference type="SAM" id="MobiDB-lite"/>
    </source>
</evidence>
<dbReference type="PANTHER" id="PTHR33026">
    <property type="entry name" value="OS06G0360600 PROTEIN"/>
    <property type="match status" value="1"/>
</dbReference>
<accession>A0AAD8TQV9</accession>
<feature type="compositionally biased region" description="Low complexity" evidence="2">
    <location>
        <begin position="352"/>
        <end position="366"/>
    </location>
</feature>
<proteinExistence type="predicted"/>
<dbReference type="AlphaFoldDB" id="A0AAD8TQV9"/>
<evidence type="ECO:0000313" key="4">
    <source>
        <dbReference type="EMBL" id="KAK1687130.1"/>
    </source>
</evidence>
<evidence type="ECO:0000259" key="3">
    <source>
        <dbReference type="Pfam" id="PF04195"/>
    </source>
</evidence>
<feature type="region of interest" description="Disordered" evidence="2">
    <location>
        <begin position="409"/>
        <end position="476"/>
    </location>
</feature>
<evidence type="ECO:0000256" key="1">
    <source>
        <dbReference type="SAM" id="Coils"/>
    </source>
</evidence>
<gene>
    <name evidence="4" type="ORF">QYE76_047978</name>
</gene>
<name>A0AAD8TQV9_LOLMU</name>
<reference evidence="4" key="1">
    <citation type="submission" date="2023-07" db="EMBL/GenBank/DDBJ databases">
        <title>A chromosome-level genome assembly of Lolium multiflorum.</title>
        <authorList>
            <person name="Chen Y."/>
            <person name="Copetti D."/>
            <person name="Kolliker R."/>
            <person name="Studer B."/>
        </authorList>
    </citation>
    <scope>NUCLEOTIDE SEQUENCE</scope>
    <source>
        <strain evidence="4">02402/16</strain>
        <tissue evidence="4">Leaf</tissue>
    </source>
</reference>
<comment type="caution">
    <text evidence="4">The sequence shown here is derived from an EMBL/GenBank/DDBJ whole genome shotgun (WGS) entry which is preliminary data.</text>
</comment>
<keyword evidence="1" id="KW-0175">Coiled coil</keyword>
<dbReference type="Pfam" id="PF04195">
    <property type="entry name" value="Transposase_28"/>
    <property type="match status" value="1"/>
</dbReference>
<dbReference type="PANTHER" id="PTHR33026:SF7">
    <property type="entry name" value="OS03G0100275 PROTEIN"/>
    <property type="match status" value="1"/>
</dbReference>
<keyword evidence="5" id="KW-1185">Reference proteome</keyword>
<dbReference type="Proteomes" id="UP001231189">
    <property type="component" value="Unassembled WGS sequence"/>
</dbReference>
<feature type="region of interest" description="Disordered" evidence="2">
    <location>
        <begin position="290"/>
        <end position="393"/>
    </location>
</feature>
<sequence length="842" mass="93394">MAAEDLGNLEWERSKISQQDINMLKKLGISGKQDSLRFPKEGSYPTPPMQYRVSFVDHLIRGLSTPIHDFLRGLLFMYGLQLHHLTPNSILHISIFITLCESFLGVQPNWSLWKRIFLCRRNGSSSVAYNIGGVVICVRPDVEYFDVKFPDSVQGWRKKWLYIHEENHGSVEDNIPPFDGAEKICRRRSWDAEATDEEKAATEALMTRIHELQNTRGQELSGIQITAYFLRIRVQPLQARKNPLWMYAGDEDVDRLSTDLSVKDLEKLVRKISSLNKKDTVPTSCGVTPYSATNALPQDHATASPLPPLPEGGEVEERAVVTDDNQGTSRPESEAAGSRKSAASSEKDAEAEATSSTRSPPSAASPRSKRKRDEAVDSGTFKAGAARAEETTPDAGKRAFDLYEAALISSGDEEEDAPIDPAARTSTSRTLVVSEAHPDGDETSPPQQNLEHPTPAVSPQAPSPKRARVESAKEPTMLVGCSSTPLMEEPFMKELIRFGTQFIGYREYAAKLEENLAEANKRADALAAKLEQSEKARKKAEADAATVEDLRKRLHQAETSLSDNITQQYAREKEIITRLESQSRRFVRRTQQDYELASPEDDPLLDALSLVEIHGDEAREGLAEAGMGLSRLFPYFFKKKEVPAPFVALAKCFNSQEDLGLQLRQEGLKVGVEGTIALVADSQQNVDWARVGNTEEIETKRWQSLIKAAKPNSKKILASLGYKPAPAPSSSKPELDMGQIVPKCLAKMAKRKRNFGKYDDIVTPVAEDMMDELLRMDAEFFVKGSDSFVALEGFSPFSFFFGFIGFVDLSLISSQNTPGGIARHCDPMFARTSASSLLNLLM</sequence>
<evidence type="ECO:0000313" key="5">
    <source>
        <dbReference type="Proteomes" id="UP001231189"/>
    </source>
</evidence>
<dbReference type="EMBL" id="JAUUTY010000002">
    <property type="protein sequence ID" value="KAK1687130.1"/>
    <property type="molecule type" value="Genomic_DNA"/>
</dbReference>
<organism evidence="4 5">
    <name type="scientific">Lolium multiflorum</name>
    <name type="common">Italian ryegrass</name>
    <name type="synonym">Lolium perenne subsp. multiflorum</name>
    <dbReference type="NCBI Taxonomy" id="4521"/>
    <lineage>
        <taxon>Eukaryota</taxon>
        <taxon>Viridiplantae</taxon>
        <taxon>Streptophyta</taxon>
        <taxon>Embryophyta</taxon>
        <taxon>Tracheophyta</taxon>
        <taxon>Spermatophyta</taxon>
        <taxon>Magnoliopsida</taxon>
        <taxon>Liliopsida</taxon>
        <taxon>Poales</taxon>
        <taxon>Poaceae</taxon>
        <taxon>BOP clade</taxon>
        <taxon>Pooideae</taxon>
        <taxon>Poodae</taxon>
        <taxon>Poeae</taxon>
        <taxon>Poeae Chloroplast Group 2 (Poeae type)</taxon>
        <taxon>Loliodinae</taxon>
        <taxon>Loliinae</taxon>
        <taxon>Lolium</taxon>
    </lineage>
</organism>